<reference evidence="12" key="1">
    <citation type="journal article" date="2017" name="Plant J.">
        <title>The pomegranate (Punica granatum L.) genome and the genomics of punicalagin biosynthesis.</title>
        <authorList>
            <person name="Qin G."/>
            <person name="Xu C."/>
            <person name="Ming R."/>
            <person name="Tang H."/>
            <person name="Guyot R."/>
            <person name="Kramer E.M."/>
            <person name="Hu Y."/>
            <person name="Yi X."/>
            <person name="Qi Y."/>
            <person name="Xu X."/>
            <person name="Gao Z."/>
            <person name="Pan H."/>
            <person name="Jian J."/>
            <person name="Tian Y."/>
            <person name="Yue Z."/>
            <person name="Xu Y."/>
        </authorList>
    </citation>
    <scope>NUCLEOTIDE SEQUENCE [LARGE SCALE GENOMIC DNA]</scope>
    <source>
        <strain evidence="12">cv. Dabenzi</strain>
    </source>
</reference>
<evidence type="ECO:0000256" key="7">
    <source>
        <dbReference type="ARBA" id="ARBA00022782"/>
    </source>
</evidence>
<keyword evidence="6 9" id="KW-0732">Signal</keyword>
<comment type="similarity">
    <text evidence="2 9">Belongs to the phytosulfokine family.</text>
</comment>
<feature type="signal peptide" evidence="9">
    <location>
        <begin position="1"/>
        <end position="24"/>
    </location>
</feature>
<dbReference type="GO" id="GO:0008283">
    <property type="term" value="P:cell population proliferation"/>
    <property type="evidence" value="ECO:0007669"/>
    <property type="project" value="UniProtKB-UniRule"/>
</dbReference>
<proteinExistence type="inferred from homology"/>
<dbReference type="Proteomes" id="UP000197138">
    <property type="component" value="Unassembled WGS sequence"/>
</dbReference>
<comment type="subcellular location">
    <subcellularLocation>
        <location evidence="1 9">Secreted</location>
    </subcellularLocation>
</comment>
<evidence type="ECO:0000256" key="4">
    <source>
        <dbReference type="ARBA" id="ARBA00022525"/>
    </source>
</evidence>
<keyword evidence="7 9" id="KW-0221">Differentiation</keyword>
<keyword evidence="13" id="KW-1185">Reference proteome</keyword>
<dbReference type="Proteomes" id="UP000233551">
    <property type="component" value="Unassembled WGS sequence"/>
</dbReference>
<dbReference type="InterPro" id="IPR009438">
    <property type="entry name" value="Phytosulfokine"/>
</dbReference>
<evidence type="ECO:0000313" key="13">
    <source>
        <dbReference type="Proteomes" id="UP000233551"/>
    </source>
</evidence>
<keyword evidence="8 9" id="KW-0339">Growth factor</keyword>
<evidence type="ECO:0000256" key="2">
    <source>
        <dbReference type="ARBA" id="ARBA00010781"/>
    </source>
</evidence>
<dbReference type="PANTHER" id="PTHR33285:SF28">
    <property type="entry name" value="PHYTOSULFOKINE"/>
    <property type="match status" value="1"/>
</dbReference>
<organism evidence="10 12">
    <name type="scientific">Punica granatum</name>
    <name type="common">Pomegranate</name>
    <dbReference type="NCBI Taxonomy" id="22663"/>
    <lineage>
        <taxon>Eukaryota</taxon>
        <taxon>Viridiplantae</taxon>
        <taxon>Streptophyta</taxon>
        <taxon>Embryophyta</taxon>
        <taxon>Tracheophyta</taxon>
        <taxon>Spermatophyta</taxon>
        <taxon>Magnoliopsida</taxon>
        <taxon>eudicotyledons</taxon>
        <taxon>Gunneridae</taxon>
        <taxon>Pentapetalae</taxon>
        <taxon>rosids</taxon>
        <taxon>malvids</taxon>
        <taxon>Myrtales</taxon>
        <taxon>Lythraceae</taxon>
        <taxon>Punica</taxon>
    </lineage>
</organism>
<comment type="PTM">
    <text evidence="9">PSK-alpha is produced by endopeptidase digestion. PSK-beta is produced from PSK-alpha by exopeptidase digestion.</text>
</comment>
<evidence type="ECO:0000256" key="9">
    <source>
        <dbReference type="RuleBase" id="RU368031"/>
    </source>
</evidence>
<dbReference type="EMBL" id="MTKT01002492">
    <property type="protein sequence ID" value="OWM79141.1"/>
    <property type="molecule type" value="Genomic_DNA"/>
</dbReference>
<dbReference type="EMBL" id="PGOL01002255">
    <property type="protein sequence ID" value="PKI49267.1"/>
    <property type="molecule type" value="Genomic_DNA"/>
</dbReference>
<evidence type="ECO:0000256" key="3">
    <source>
        <dbReference type="ARBA" id="ARBA00022473"/>
    </source>
</evidence>
<comment type="PTM">
    <text evidence="9">Sulfation is important for activity and for the binding to a putative membrane receptor.</text>
</comment>
<evidence type="ECO:0000256" key="5">
    <source>
        <dbReference type="ARBA" id="ARBA00022641"/>
    </source>
</evidence>
<comment type="caution">
    <text evidence="10">The sequence shown here is derived from an EMBL/GenBank/DDBJ whole genome shotgun (WGS) entry which is preliminary data.</text>
</comment>
<evidence type="ECO:0000256" key="8">
    <source>
        <dbReference type="ARBA" id="ARBA00023030"/>
    </source>
</evidence>
<comment type="function">
    <text evidence="9">Promotes plant cell differentiation, organogenesis and somatic embryogenesis as well as cell proliferation.</text>
</comment>
<dbReference type="GO" id="GO:0030154">
    <property type="term" value="P:cell differentiation"/>
    <property type="evidence" value="ECO:0007669"/>
    <property type="project" value="UniProtKB-UniRule"/>
</dbReference>
<dbReference type="GO" id="GO:0008083">
    <property type="term" value="F:growth factor activity"/>
    <property type="evidence" value="ECO:0007669"/>
    <property type="project" value="UniProtKB-UniRule"/>
</dbReference>
<evidence type="ECO:0000256" key="1">
    <source>
        <dbReference type="ARBA" id="ARBA00004613"/>
    </source>
</evidence>
<keyword evidence="5 9" id="KW-0765">Sulfation</keyword>
<dbReference type="STRING" id="22663.A0A218X3R2"/>
<gene>
    <name evidence="10" type="ORF">CDL15_Pgr003312</name>
    <name evidence="11" type="ORF">CRG98_030340</name>
</gene>
<accession>A0A218X3R2</accession>
<dbReference type="Pfam" id="PF06404">
    <property type="entry name" value="PSK"/>
    <property type="match status" value="1"/>
</dbReference>
<dbReference type="GO" id="GO:0005576">
    <property type="term" value="C:extracellular region"/>
    <property type="evidence" value="ECO:0007669"/>
    <property type="project" value="UniProtKB-SubCell"/>
</dbReference>
<dbReference type="PANTHER" id="PTHR33285">
    <property type="entry name" value="PHYTOSULFOKINES 3"/>
    <property type="match status" value="1"/>
</dbReference>
<dbReference type="AlphaFoldDB" id="A0A218X3R2"/>
<evidence type="ECO:0000256" key="6">
    <source>
        <dbReference type="ARBA" id="ARBA00022729"/>
    </source>
</evidence>
<reference evidence="11 13" key="3">
    <citation type="submission" date="2017-11" db="EMBL/GenBank/DDBJ databases">
        <title>De-novo sequencing of pomegranate (Punica granatum L.) genome.</title>
        <authorList>
            <person name="Akparov Z."/>
            <person name="Amiraslanov A."/>
            <person name="Hajiyeva S."/>
            <person name="Abbasov M."/>
            <person name="Kaur K."/>
            <person name="Hamwieh A."/>
            <person name="Solovyev V."/>
            <person name="Salamov A."/>
            <person name="Braich B."/>
            <person name="Kosarev P."/>
            <person name="Mahmoud A."/>
            <person name="Hajiyev E."/>
            <person name="Babayeva S."/>
            <person name="Izzatullayeva V."/>
            <person name="Mammadov A."/>
            <person name="Mammadov A."/>
            <person name="Sharifova S."/>
            <person name="Ojaghi J."/>
            <person name="Eynullazada K."/>
            <person name="Bayramov B."/>
            <person name="Abdulazimova A."/>
            <person name="Shahmuradov I."/>
        </authorList>
    </citation>
    <scope>NUCLEOTIDE SEQUENCE [LARGE SCALE GENOMIC DNA]</scope>
    <source>
        <strain evidence="11">AG2017</strain>
        <strain evidence="13">cv. AG2017</strain>
        <tissue evidence="11">Leaf</tissue>
    </source>
</reference>
<sequence length="80" mass="9156">MSPKLITFFMVALILFSTISHAASRPEPAFREVDSRHEGVENEKAMEIDDSCEGIGEDECLMRRTLAAHIDYLYTQKQKH</sequence>
<protein>
    <recommendedName>
        <fullName evidence="9">Phytosulfokine</fullName>
    </recommendedName>
    <component>
        <recommendedName>
            <fullName evidence="9">Phytosulfokine-alpha</fullName>
            <shortName evidence="9">PSK-alpha</shortName>
            <shortName evidence="9">Phytosulfokine-a</shortName>
        </recommendedName>
    </component>
    <component>
        <recommendedName>
            <fullName evidence="9">Phytosulfokine-beta</fullName>
            <shortName evidence="9">PSK-beta</shortName>
            <shortName evidence="9">Phytosulfokine-b</shortName>
        </recommendedName>
    </component>
</protein>
<evidence type="ECO:0000313" key="10">
    <source>
        <dbReference type="EMBL" id="OWM79141.1"/>
    </source>
</evidence>
<reference evidence="10" key="2">
    <citation type="submission" date="2017-06" db="EMBL/GenBank/DDBJ databases">
        <title>The pomegranate genome and the genomics of punicalagin biosynthesis.</title>
        <authorList>
            <person name="Xu C."/>
        </authorList>
    </citation>
    <scope>NUCLEOTIDE SEQUENCE [LARGE SCALE GENOMIC DNA]</scope>
    <source>
        <tissue evidence="10">Fresh leaf</tissue>
    </source>
</reference>
<feature type="chain" id="PRO_5014071870" description="Phytosulfokine" evidence="9">
    <location>
        <begin position="25"/>
        <end position="80"/>
    </location>
</feature>
<name>A0A218X3R2_PUNGR</name>
<evidence type="ECO:0000313" key="11">
    <source>
        <dbReference type="EMBL" id="PKI49267.1"/>
    </source>
</evidence>
<evidence type="ECO:0000313" key="12">
    <source>
        <dbReference type="Proteomes" id="UP000197138"/>
    </source>
</evidence>
<keyword evidence="3 9" id="KW-0217">Developmental protein</keyword>
<keyword evidence="4 9" id="KW-0964">Secreted</keyword>